<sequence length="279" mass="31625">MKLFIGLLAIFTWNNLVFGQDSMDLPENENMPQNGICAHRGANETHPENTLAAFGEAIRLGAQMIELDVQMTKDNQLVIMHDDKVNRTTNGRGLVKELRLKKIKKLDAGKWKSKEFKKERVPTLKEALDIMPKNIWLNIHLKGDERLGAATAEAVISADRIHQAVIACENEAAKGVRRVNPNIMMCNMERLTTRAEYINGTIENGFAFLQLRSSRDDENILTDLKKLKDNGIRINYFHSEEEGRVKELLDAGVDFILTDKLSKMLQAFENDYCNATARP</sequence>
<evidence type="ECO:0000259" key="1">
    <source>
        <dbReference type="PROSITE" id="PS51704"/>
    </source>
</evidence>
<dbReference type="PANTHER" id="PTHR46211:SF14">
    <property type="entry name" value="GLYCEROPHOSPHODIESTER PHOSPHODIESTERASE"/>
    <property type="match status" value="1"/>
</dbReference>
<dbReference type="Gene3D" id="3.20.20.190">
    <property type="entry name" value="Phosphatidylinositol (PI) phosphodiesterase"/>
    <property type="match status" value="1"/>
</dbReference>
<dbReference type="InterPro" id="IPR017946">
    <property type="entry name" value="PLC-like_Pdiesterase_TIM-brl"/>
</dbReference>
<accession>A0ABY3AF44</accession>
<dbReference type="RefSeq" id="WP_142190458.1">
    <property type="nucleotide sequence ID" value="NZ_VHIF01000001.1"/>
</dbReference>
<dbReference type="Pfam" id="PF03009">
    <property type="entry name" value="GDPD"/>
    <property type="match status" value="1"/>
</dbReference>
<dbReference type="SUPFAM" id="SSF51695">
    <property type="entry name" value="PLC-like phosphodiesterases"/>
    <property type="match status" value="1"/>
</dbReference>
<dbReference type="Proteomes" id="UP000315363">
    <property type="component" value="Unassembled WGS sequence"/>
</dbReference>
<feature type="domain" description="GP-PDE" evidence="1">
    <location>
        <begin position="34"/>
        <end position="268"/>
    </location>
</feature>
<dbReference type="PANTHER" id="PTHR46211">
    <property type="entry name" value="GLYCEROPHOSPHORYL DIESTER PHOSPHODIESTERASE"/>
    <property type="match status" value="1"/>
</dbReference>
<gene>
    <name evidence="2" type="ORF">GQ41_3704</name>
</gene>
<evidence type="ECO:0000313" key="2">
    <source>
        <dbReference type="EMBL" id="TQO39036.1"/>
    </source>
</evidence>
<protein>
    <submittedName>
        <fullName evidence="2">Glycerophosphoryl diester phosphodiesterase</fullName>
    </submittedName>
</protein>
<dbReference type="PROSITE" id="PS51704">
    <property type="entry name" value="GP_PDE"/>
    <property type="match status" value="1"/>
</dbReference>
<keyword evidence="3" id="KW-1185">Reference proteome</keyword>
<comment type="caution">
    <text evidence="2">The sequence shown here is derived from an EMBL/GenBank/DDBJ whole genome shotgun (WGS) entry which is preliminary data.</text>
</comment>
<evidence type="ECO:0000313" key="3">
    <source>
        <dbReference type="Proteomes" id="UP000315363"/>
    </source>
</evidence>
<dbReference type="InterPro" id="IPR030395">
    <property type="entry name" value="GP_PDE_dom"/>
</dbReference>
<proteinExistence type="predicted"/>
<dbReference type="EMBL" id="VHIF01000001">
    <property type="protein sequence ID" value="TQO39036.1"/>
    <property type="molecule type" value="Genomic_DNA"/>
</dbReference>
<organism evidence="2 3">
    <name type="scientific">Arenibacter algicola</name>
    <dbReference type="NCBI Taxonomy" id="616991"/>
    <lineage>
        <taxon>Bacteria</taxon>
        <taxon>Pseudomonadati</taxon>
        <taxon>Bacteroidota</taxon>
        <taxon>Flavobacteriia</taxon>
        <taxon>Flavobacteriales</taxon>
        <taxon>Flavobacteriaceae</taxon>
        <taxon>Arenibacter</taxon>
    </lineage>
</organism>
<reference evidence="2 3" key="1">
    <citation type="submission" date="2019-06" db="EMBL/GenBank/DDBJ databases">
        <title>A large-scale integrated study on North Sea by COGITO (Coastal Microbe Genomic &amp; Taxonomic Observatory).</title>
        <authorList>
            <person name="Teeling H."/>
        </authorList>
    </citation>
    <scope>NUCLEOTIDE SEQUENCE [LARGE SCALE GENOMIC DNA]</scope>
    <source>
        <strain evidence="2 3">MAR_2009_79</strain>
    </source>
</reference>
<name>A0ABY3AF44_9FLAO</name>